<reference evidence="9 10" key="1">
    <citation type="submission" date="2018-04" db="EMBL/GenBank/DDBJ databases">
        <title>The genome of golden apple snail Pomacea canaliculata provides insight into stress tolerance and invasive adaptation.</title>
        <authorList>
            <person name="Liu C."/>
            <person name="Liu B."/>
            <person name="Ren Y."/>
            <person name="Zhang Y."/>
            <person name="Wang H."/>
            <person name="Li S."/>
            <person name="Jiang F."/>
            <person name="Yin L."/>
            <person name="Zhang G."/>
            <person name="Qian W."/>
            <person name="Fan W."/>
        </authorList>
    </citation>
    <scope>NUCLEOTIDE SEQUENCE [LARGE SCALE GENOMIC DNA]</scope>
    <source>
        <strain evidence="9">SZHN2017</strain>
        <tissue evidence="9">Muscle</tissue>
    </source>
</reference>
<organism evidence="9 10">
    <name type="scientific">Pomacea canaliculata</name>
    <name type="common">Golden apple snail</name>
    <dbReference type="NCBI Taxonomy" id="400727"/>
    <lineage>
        <taxon>Eukaryota</taxon>
        <taxon>Metazoa</taxon>
        <taxon>Spiralia</taxon>
        <taxon>Lophotrochozoa</taxon>
        <taxon>Mollusca</taxon>
        <taxon>Gastropoda</taxon>
        <taxon>Caenogastropoda</taxon>
        <taxon>Architaenioglossa</taxon>
        <taxon>Ampullarioidea</taxon>
        <taxon>Ampullariidae</taxon>
        <taxon>Pomacea</taxon>
    </lineage>
</organism>
<feature type="domain" description="Phosphatidic acid phosphatase type 2/haloperoxidase" evidence="8">
    <location>
        <begin position="166"/>
        <end position="311"/>
    </location>
</feature>
<evidence type="ECO:0000256" key="6">
    <source>
        <dbReference type="SAM" id="MobiDB-lite"/>
    </source>
</evidence>
<evidence type="ECO:0000313" key="10">
    <source>
        <dbReference type="Proteomes" id="UP000245119"/>
    </source>
</evidence>
<accession>A0A2T7NRS5</accession>
<dbReference type="OrthoDB" id="8907274at2759"/>
<feature type="transmembrane region" description="Helical" evidence="7">
    <location>
        <begin position="162"/>
        <end position="180"/>
    </location>
</feature>
<evidence type="ECO:0000256" key="5">
    <source>
        <dbReference type="ARBA" id="ARBA00023136"/>
    </source>
</evidence>
<dbReference type="PANTHER" id="PTHR10165:SF103">
    <property type="entry name" value="PHOSPHOLIPID PHOSPHATASE HOMOLOG 1.2 HOMOLOG"/>
    <property type="match status" value="1"/>
</dbReference>
<feature type="transmembrane region" description="Helical" evidence="7">
    <location>
        <begin position="49"/>
        <end position="72"/>
    </location>
</feature>
<feature type="region of interest" description="Disordered" evidence="6">
    <location>
        <begin position="354"/>
        <end position="397"/>
    </location>
</feature>
<feature type="transmembrane region" description="Helical" evidence="7">
    <location>
        <begin position="115"/>
        <end position="141"/>
    </location>
</feature>
<dbReference type="InterPro" id="IPR036938">
    <property type="entry name" value="PAP2/HPO_sf"/>
</dbReference>
<dbReference type="AlphaFoldDB" id="A0A2T7NRS5"/>
<keyword evidence="5 7" id="KW-0472">Membrane</keyword>
<feature type="transmembrane region" description="Helical" evidence="7">
    <location>
        <begin position="238"/>
        <end position="258"/>
    </location>
</feature>
<dbReference type="SUPFAM" id="SSF48317">
    <property type="entry name" value="Acid phosphatase/Vanadium-dependent haloperoxidase"/>
    <property type="match status" value="1"/>
</dbReference>
<protein>
    <recommendedName>
        <fullName evidence="8">Phosphatidic acid phosphatase type 2/haloperoxidase domain-containing protein</fullName>
    </recommendedName>
</protein>
<comment type="subcellular location">
    <subcellularLocation>
        <location evidence="1">Membrane</location>
        <topology evidence="1">Multi-pass membrane protein</topology>
    </subcellularLocation>
</comment>
<evidence type="ECO:0000256" key="7">
    <source>
        <dbReference type="SAM" id="Phobius"/>
    </source>
</evidence>
<feature type="transmembrane region" description="Helical" evidence="7">
    <location>
        <begin position="265"/>
        <end position="284"/>
    </location>
</feature>
<dbReference type="GO" id="GO:0008195">
    <property type="term" value="F:phosphatidate phosphatase activity"/>
    <property type="evidence" value="ECO:0007669"/>
    <property type="project" value="TreeGrafter"/>
</dbReference>
<evidence type="ECO:0000256" key="4">
    <source>
        <dbReference type="ARBA" id="ARBA00022989"/>
    </source>
</evidence>
<dbReference type="GO" id="GO:0006644">
    <property type="term" value="P:phospholipid metabolic process"/>
    <property type="evidence" value="ECO:0007669"/>
    <property type="project" value="InterPro"/>
</dbReference>
<sequence length="417" mass="47058">MSTISEDQNYNNEPMAYEFPDGHAGSRPFSMSEASDFGSPWRRGHRQGILICVTFAIEFLLLIFVIIIEYFLRWTDAFPLRRQNFSCSDPEISCSSHDQQLMADFAFGANVPDSVIYVLSFCVPGFVVFIGELGLCTFSEGQQKSVRLVNRDCKVPQVGRRLLRFLGVFLFGIFALMLFVDVTKLLIGRLRPDFLHTCRVNVALCNTSLSSGLSLDDSACLNTDTTEIRAARTSFPSLTSALTSYAAIFLSVYVHGALRCHVVRILRAFLVLVFIMLSLLSGLAEVGRCHSHWTDVAVGFGVGVVMSTYLTVAVLNQFREHVTQTEMLHMLRLFMADHCMPFYEDKAHLARPSDPLTSMHIPRPHLPPGHIPGHLRRSESPKSQRRRNQSTFQRDLSQSVDYYRRHHPYLQGAAAHM</sequence>
<dbReference type="EMBL" id="PZQS01000010">
    <property type="protein sequence ID" value="PVD23852.1"/>
    <property type="molecule type" value="Genomic_DNA"/>
</dbReference>
<dbReference type="InterPro" id="IPR000326">
    <property type="entry name" value="PAP2/HPO"/>
</dbReference>
<dbReference type="GO" id="GO:0007165">
    <property type="term" value="P:signal transduction"/>
    <property type="evidence" value="ECO:0007669"/>
    <property type="project" value="TreeGrafter"/>
</dbReference>
<keyword evidence="3 7" id="KW-0812">Transmembrane</keyword>
<dbReference type="SMART" id="SM00014">
    <property type="entry name" value="acidPPc"/>
    <property type="match status" value="1"/>
</dbReference>
<dbReference type="Proteomes" id="UP000245119">
    <property type="component" value="Linkage Group LG10"/>
</dbReference>
<proteinExistence type="inferred from homology"/>
<name>A0A2T7NRS5_POMCA</name>
<feature type="transmembrane region" description="Helical" evidence="7">
    <location>
        <begin position="296"/>
        <end position="315"/>
    </location>
</feature>
<comment type="similarity">
    <text evidence="2">Belongs to the PA-phosphatase related phosphoesterase family.</text>
</comment>
<dbReference type="GO" id="GO:0005886">
    <property type="term" value="C:plasma membrane"/>
    <property type="evidence" value="ECO:0007669"/>
    <property type="project" value="TreeGrafter"/>
</dbReference>
<dbReference type="STRING" id="400727.A0A2T7NRS5"/>
<gene>
    <name evidence="9" type="ORF">C0Q70_17126</name>
</gene>
<dbReference type="Gene3D" id="1.20.144.10">
    <property type="entry name" value="Phosphatidic acid phosphatase type 2/haloperoxidase"/>
    <property type="match status" value="1"/>
</dbReference>
<keyword evidence="4 7" id="KW-1133">Transmembrane helix</keyword>
<dbReference type="Pfam" id="PF01569">
    <property type="entry name" value="PAP2"/>
    <property type="match status" value="1"/>
</dbReference>
<evidence type="ECO:0000256" key="3">
    <source>
        <dbReference type="ARBA" id="ARBA00022692"/>
    </source>
</evidence>
<evidence type="ECO:0000313" key="9">
    <source>
        <dbReference type="EMBL" id="PVD23852.1"/>
    </source>
</evidence>
<evidence type="ECO:0000259" key="8">
    <source>
        <dbReference type="SMART" id="SM00014"/>
    </source>
</evidence>
<evidence type="ECO:0000256" key="1">
    <source>
        <dbReference type="ARBA" id="ARBA00004141"/>
    </source>
</evidence>
<dbReference type="PANTHER" id="PTHR10165">
    <property type="entry name" value="LIPID PHOSPHATE PHOSPHATASE"/>
    <property type="match status" value="1"/>
</dbReference>
<dbReference type="GO" id="GO:0046839">
    <property type="term" value="P:phospholipid dephosphorylation"/>
    <property type="evidence" value="ECO:0007669"/>
    <property type="project" value="TreeGrafter"/>
</dbReference>
<comment type="caution">
    <text evidence="9">The sequence shown here is derived from an EMBL/GenBank/DDBJ whole genome shotgun (WGS) entry which is preliminary data.</text>
</comment>
<evidence type="ECO:0000256" key="2">
    <source>
        <dbReference type="ARBA" id="ARBA00008816"/>
    </source>
</evidence>
<keyword evidence="10" id="KW-1185">Reference proteome</keyword>
<dbReference type="InterPro" id="IPR043216">
    <property type="entry name" value="PAP-like"/>
</dbReference>